<dbReference type="EMBL" id="OR769223">
    <property type="protein sequence ID" value="WQJ53939.1"/>
    <property type="molecule type" value="Genomic_DNA"/>
</dbReference>
<proteinExistence type="predicted"/>
<reference evidence="1 2" key="1">
    <citation type="submission" date="2023-11" db="EMBL/GenBank/DDBJ databases">
        <authorList>
            <person name="Cook R."/>
            <person name="Crisci M."/>
            <person name="Pye H."/>
            <person name="Adriaenssens E."/>
            <person name="Santini J."/>
        </authorList>
    </citation>
    <scope>NUCLEOTIDE SEQUENCE [LARGE SCALE GENOMIC DNA]</scope>
    <source>
        <strain evidence="1">Lak_Megaphage_Sonny</strain>
    </source>
</reference>
<name>A0ABZ0Z4G6_9CAUD</name>
<organism evidence="1 2">
    <name type="scientific">phage Lak_Megaphage_Sonny</name>
    <dbReference type="NCBI Taxonomy" id="3109229"/>
    <lineage>
        <taxon>Viruses</taxon>
        <taxon>Duplodnaviria</taxon>
        <taxon>Heunggongvirae</taxon>
        <taxon>Uroviricota</taxon>
        <taxon>Caudoviricetes</taxon>
        <taxon>Caudoviricetes code 15 clade</taxon>
    </lineage>
</organism>
<evidence type="ECO:0000313" key="1">
    <source>
        <dbReference type="EMBL" id="WQJ53939.1"/>
    </source>
</evidence>
<accession>A0ABZ0Z4G6</accession>
<protein>
    <submittedName>
        <fullName evidence="1">Uncharacterized protein</fullName>
    </submittedName>
</protein>
<evidence type="ECO:0000313" key="2">
    <source>
        <dbReference type="Proteomes" id="UP001358193"/>
    </source>
</evidence>
<keyword evidence="2" id="KW-1185">Reference proteome</keyword>
<dbReference type="Proteomes" id="UP001358193">
    <property type="component" value="Segment"/>
</dbReference>
<sequence length="205" mass="23648">MESFKDMLICYSEIICLNEQINKLAKSIQQFINTKLAEMLIGKVIVIDNGVYLTVEKVKTSYSSNITDEFKYNAYLIGTERYISDTAAGELGFCDEMQQSDYEIQVQADIDNEKIILPNDLQFADEATYAKFMEAFNKRCQILDKNGKILSWFDDVEFIHDGLVLRGTLSDFYNADDDTVKVIVTTKRQESIYYIKCSDCERLNF</sequence>